<dbReference type="EMBL" id="CP036343">
    <property type="protein sequence ID" value="QDT91451.1"/>
    <property type="molecule type" value="Genomic_DNA"/>
</dbReference>
<comment type="similarity">
    <text evidence="1">Belongs to the 'phage' integrase family.</text>
</comment>
<accession>A0A517VEL7</accession>
<dbReference type="GO" id="GO:0015074">
    <property type="term" value="P:DNA integration"/>
    <property type="evidence" value="ECO:0007669"/>
    <property type="project" value="UniProtKB-KW"/>
</dbReference>
<dbReference type="InterPro" id="IPR013762">
    <property type="entry name" value="Integrase-like_cat_sf"/>
</dbReference>
<dbReference type="SUPFAM" id="SSF56349">
    <property type="entry name" value="DNA breaking-rejoining enzymes"/>
    <property type="match status" value="2"/>
</dbReference>
<evidence type="ECO:0000256" key="2">
    <source>
        <dbReference type="ARBA" id="ARBA00022908"/>
    </source>
</evidence>
<feature type="domain" description="Core-binding (CB)" evidence="7">
    <location>
        <begin position="87"/>
        <end position="176"/>
    </location>
</feature>
<organism evidence="8 9">
    <name type="scientific">Gimesia algae</name>
    <dbReference type="NCBI Taxonomy" id="2527971"/>
    <lineage>
        <taxon>Bacteria</taxon>
        <taxon>Pseudomonadati</taxon>
        <taxon>Planctomycetota</taxon>
        <taxon>Planctomycetia</taxon>
        <taxon>Planctomycetales</taxon>
        <taxon>Planctomycetaceae</taxon>
        <taxon>Gimesia</taxon>
    </lineage>
</organism>
<evidence type="ECO:0000313" key="8">
    <source>
        <dbReference type="EMBL" id="QDT91451.1"/>
    </source>
</evidence>
<dbReference type="PANTHER" id="PTHR30349">
    <property type="entry name" value="PHAGE INTEGRASE-RELATED"/>
    <property type="match status" value="1"/>
</dbReference>
<evidence type="ECO:0000313" key="9">
    <source>
        <dbReference type="Proteomes" id="UP000316855"/>
    </source>
</evidence>
<keyword evidence="2" id="KW-0229">DNA integration</keyword>
<evidence type="ECO:0000256" key="1">
    <source>
        <dbReference type="ARBA" id="ARBA00008857"/>
    </source>
</evidence>
<dbReference type="InterPro" id="IPR050090">
    <property type="entry name" value="Tyrosine_recombinase_XerCD"/>
</dbReference>
<dbReference type="InterPro" id="IPR002104">
    <property type="entry name" value="Integrase_catalytic"/>
</dbReference>
<sequence>MASLENRTGYFNVVFRFGGKKYTRSLCTDDEQEANRLLANLEQTVRDVKSGRISLPPDADIPTFLLSDGKLTTPHVSNSDSISEIQLSLRDLFKSFFASLPDDSLEESTVSLIKTHRNNLLRILGENVVIKEIDLNALDVYSKKRQKDNGRRKGRISANTIKKELVTLRRILQWGKKRGKLSSEIPEIRDVQLPKSTERPSFQTFDEITVQIEQDNLTQEQQDNLWECLYLGTDEIDQLIQHVREKASHTFLYPMVIAAAHTGARRSELMRSQLTDIKDDVIVIREKKRRRGQESTRRVPMSTLLKETFHEWKSEHPGGKYTFAVKDTSNRKQTKTARAITRDEAHSSFKRVLKDSKWSVIPGWHCLRHSFISNLASHSIDQRLIDEFVGHTTEEMRRRYRHLFPEVKQAAIWSVFH</sequence>
<dbReference type="AlphaFoldDB" id="A0A517VEL7"/>
<dbReference type="InterPro" id="IPR011010">
    <property type="entry name" value="DNA_brk_join_enz"/>
</dbReference>
<feature type="domain" description="Tyr recombinase" evidence="6">
    <location>
        <begin position="224"/>
        <end position="414"/>
    </location>
</feature>
<dbReference type="Proteomes" id="UP000316855">
    <property type="component" value="Chromosome"/>
</dbReference>
<dbReference type="PANTHER" id="PTHR30349:SF64">
    <property type="entry name" value="PROPHAGE INTEGRASE INTD-RELATED"/>
    <property type="match status" value="1"/>
</dbReference>
<dbReference type="InterPro" id="IPR010998">
    <property type="entry name" value="Integrase_recombinase_N"/>
</dbReference>
<keyword evidence="3 5" id="KW-0238">DNA-binding</keyword>
<evidence type="ECO:0000256" key="5">
    <source>
        <dbReference type="PROSITE-ProRule" id="PRU01248"/>
    </source>
</evidence>
<evidence type="ECO:0000259" key="7">
    <source>
        <dbReference type="PROSITE" id="PS51900"/>
    </source>
</evidence>
<name>A0A517VEL7_9PLAN</name>
<dbReference type="PROSITE" id="PS51900">
    <property type="entry name" value="CB"/>
    <property type="match status" value="1"/>
</dbReference>
<keyword evidence="9" id="KW-1185">Reference proteome</keyword>
<dbReference type="Pfam" id="PF00589">
    <property type="entry name" value="Phage_integrase"/>
    <property type="match status" value="1"/>
</dbReference>
<reference evidence="8 9" key="1">
    <citation type="submission" date="2019-02" db="EMBL/GenBank/DDBJ databases">
        <title>Deep-cultivation of Planctomycetes and their phenomic and genomic characterization uncovers novel biology.</title>
        <authorList>
            <person name="Wiegand S."/>
            <person name="Jogler M."/>
            <person name="Boedeker C."/>
            <person name="Pinto D."/>
            <person name="Vollmers J."/>
            <person name="Rivas-Marin E."/>
            <person name="Kohn T."/>
            <person name="Peeters S.H."/>
            <person name="Heuer A."/>
            <person name="Rast P."/>
            <person name="Oberbeckmann S."/>
            <person name="Bunk B."/>
            <person name="Jeske O."/>
            <person name="Meyerdierks A."/>
            <person name="Storesund J.E."/>
            <person name="Kallscheuer N."/>
            <person name="Luecker S."/>
            <person name="Lage O.M."/>
            <person name="Pohl T."/>
            <person name="Merkel B.J."/>
            <person name="Hornburger P."/>
            <person name="Mueller R.-W."/>
            <person name="Bruemmer F."/>
            <person name="Labrenz M."/>
            <person name="Spormann A.M."/>
            <person name="Op den Camp H."/>
            <person name="Overmann J."/>
            <person name="Amann R."/>
            <person name="Jetten M.S.M."/>
            <person name="Mascher T."/>
            <person name="Medema M.H."/>
            <person name="Devos D.P."/>
            <person name="Kaster A.-K."/>
            <person name="Ovreas L."/>
            <person name="Rohde M."/>
            <person name="Galperin M.Y."/>
            <person name="Jogler C."/>
        </authorList>
    </citation>
    <scope>NUCLEOTIDE SEQUENCE [LARGE SCALE GENOMIC DNA]</scope>
    <source>
        <strain evidence="8 9">Pan161</strain>
    </source>
</reference>
<dbReference type="OrthoDB" id="212062at2"/>
<gene>
    <name evidence="8" type="ORF">Pan161_31090</name>
</gene>
<dbReference type="KEGG" id="gax:Pan161_31090"/>
<protein>
    <submittedName>
        <fullName evidence="8">Site-specific tyrosine recombinase XerC</fullName>
    </submittedName>
</protein>
<dbReference type="GO" id="GO:0006310">
    <property type="term" value="P:DNA recombination"/>
    <property type="evidence" value="ECO:0007669"/>
    <property type="project" value="UniProtKB-KW"/>
</dbReference>
<proteinExistence type="inferred from homology"/>
<dbReference type="PROSITE" id="PS51898">
    <property type="entry name" value="TYR_RECOMBINASE"/>
    <property type="match status" value="1"/>
</dbReference>
<dbReference type="InterPro" id="IPR044068">
    <property type="entry name" value="CB"/>
</dbReference>
<dbReference type="Gene3D" id="1.10.150.130">
    <property type="match status" value="1"/>
</dbReference>
<keyword evidence="4" id="KW-0233">DNA recombination</keyword>
<evidence type="ECO:0000256" key="4">
    <source>
        <dbReference type="ARBA" id="ARBA00023172"/>
    </source>
</evidence>
<evidence type="ECO:0000256" key="3">
    <source>
        <dbReference type="ARBA" id="ARBA00023125"/>
    </source>
</evidence>
<dbReference type="Gene3D" id="1.10.443.10">
    <property type="entry name" value="Intergrase catalytic core"/>
    <property type="match status" value="1"/>
</dbReference>
<dbReference type="GO" id="GO:0003677">
    <property type="term" value="F:DNA binding"/>
    <property type="evidence" value="ECO:0007669"/>
    <property type="project" value="UniProtKB-UniRule"/>
</dbReference>
<evidence type="ECO:0000259" key="6">
    <source>
        <dbReference type="PROSITE" id="PS51898"/>
    </source>
</evidence>